<evidence type="ECO:0000313" key="4">
    <source>
        <dbReference type="Proteomes" id="UP000287171"/>
    </source>
</evidence>
<evidence type="ECO:0000313" key="3">
    <source>
        <dbReference type="EMBL" id="GCE29777.1"/>
    </source>
</evidence>
<comment type="caution">
    <text evidence="3">The sequence shown here is derived from an EMBL/GenBank/DDBJ whole genome shotgun (WGS) entry which is preliminary data.</text>
</comment>
<feature type="region of interest" description="Disordered" evidence="1">
    <location>
        <begin position="145"/>
        <end position="168"/>
    </location>
</feature>
<evidence type="ECO:0000259" key="2">
    <source>
        <dbReference type="PROSITE" id="PS51819"/>
    </source>
</evidence>
<dbReference type="InterPro" id="IPR037523">
    <property type="entry name" value="VOC_core"/>
</dbReference>
<dbReference type="InterPro" id="IPR004360">
    <property type="entry name" value="Glyas_Fos-R_dOase_dom"/>
</dbReference>
<dbReference type="Proteomes" id="UP000287171">
    <property type="component" value="Unassembled WGS sequence"/>
</dbReference>
<evidence type="ECO:0000256" key="1">
    <source>
        <dbReference type="SAM" id="MobiDB-lite"/>
    </source>
</evidence>
<name>A0A402BET8_9CHLR</name>
<proteinExistence type="predicted"/>
<dbReference type="InterPro" id="IPR029068">
    <property type="entry name" value="Glyas_Bleomycin-R_OHBP_Dase"/>
</dbReference>
<gene>
    <name evidence="3" type="ORF">KDA_52610</name>
</gene>
<dbReference type="EMBL" id="BIFT01000002">
    <property type="protein sequence ID" value="GCE29777.1"/>
    <property type="molecule type" value="Genomic_DNA"/>
</dbReference>
<dbReference type="Gene3D" id="3.10.180.10">
    <property type="entry name" value="2,3-Dihydroxybiphenyl 1,2-Dioxygenase, domain 1"/>
    <property type="match status" value="1"/>
</dbReference>
<dbReference type="AlphaFoldDB" id="A0A402BET8"/>
<organism evidence="3 4">
    <name type="scientific">Dictyobacter alpinus</name>
    <dbReference type="NCBI Taxonomy" id="2014873"/>
    <lineage>
        <taxon>Bacteria</taxon>
        <taxon>Bacillati</taxon>
        <taxon>Chloroflexota</taxon>
        <taxon>Ktedonobacteria</taxon>
        <taxon>Ktedonobacterales</taxon>
        <taxon>Dictyobacteraceae</taxon>
        <taxon>Dictyobacter</taxon>
    </lineage>
</organism>
<dbReference type="Pfam" id="PF00903">
    <property type="entry name" value="Glyoxalase"/>
    <property type="match status" value="1"/>
</dbReference>
<protein>
    <recommendedName>
        <fullName evidence="2">VOC domain-containing protein</fullName>
    </recommendedName>
</protein>
<reference evidence="4" key="1">
    <citation type="submission" date="2018-12" db="EMBL/GenBank/DDBJ databases">
        <title>Tengunoibacter tsumagoiensis gen. nov., sp. nov., Dictyobacter kobayashii sp. nov., D. alpinus sp. nov., and D. joshuensis sp. nov. and description of Dictyobacteraceae fam. nov. within the order Ktedonobacterales isolated from Tengu-no-mugimeshi.</title>
        <authorList>
            <person name="Wang C.M."/>
            <person name="Zheng Y."/>
            <person name="Sakai Y."/>
            <person name="Toyoda A."/>
            <person name="Minakuchi Y."/>
            <person name="Abe K."/>
            <person name="Yokota A."/>
            <person name="Yabe S."/>
        </authorList>
    </citation>
    <scope>NUCLEOTIDE SEQUENCE [LARGE SCALE GENOMIC DNA]</scope>
    <source>
        <strain evidence="4">Uno16</strain>
    </source>
</reference>
<dbReference type="PROSITE" id="PS51819">
    <property type="entry name" value="VOC"/>
    <property type="match status" value="1"/>
</dbReference>
<sequence length="168" mass="18722">MLKAHLGHMALFANDPVHLAEFYQNLFGMEMVGKSSNNSSVFIGGGSVNENHELAFIHNPKAAHIGLKVDSPEDLLAYYQEIKARGLQIIAVWNHGATLGMYIPDPEGNVVEIYWNTGREDYQPPYFGPLDLEDQTQESLRKLVAEMPSQHASPEKSLEQALSSLEEK</sequence>
<feature type="domain" description="VOC" evidence="2">
    <location>
        <begin position="5"/>
        <end position="116"/>
    </location>
</feature>
<dbReference type="OrthoDB" id="9792626at2"/>
<dbReference type="RefSeq" id="WP_126629985.1">
    <property type="nucleotide sequence ID" value="NZ_BIFT01000002.1"/>
</dbReference>
<accession>A0A402BET8</accession>
<keyword evidence="4" id="KW-1185">Reference proteome</keyword>
<dbReference type="SUPFAM" id="SSF54593">
    <property type="entry name" value="Glyoxalase/Bleomycin resistance protein/Dihydroxybiphenyl dioxygenase"/>
    <property type="match status" value="1"/>
</dbReference>